<dbReference type="Pfam" id="PF01841">
    <property type="entry name" value="Transglut_core"/>
    <property type="match status" value="1"/>
</dbReference>
<protein>
    <recommendedName>
        <fullName evidence="1">Transglutaminase-like domain-containing protein</fullName>
    </recommendedName>
</protein>
<dbReference type="PANTHER" id="PTHR46333:SF2">
    <property type="entry name" value="CYTOKINESIS PROTEIN 3"/>
    <property type="match status" value="1"/>
</dbReference>
<dbReference type="SUPFAM" id="SSF54001">
    <property type="entry name" value="Cysteine proteinases"/>
    <property type="match status" value="1"/>
</dbReference>
<feature type="domain" description="Transglutaminase-like" evidence="1">
    <location>
        <begin position="115"/>
        <end position="181"/>
    </location>
</feature>
<dbReference type="InterPro" id="IPR038765">
    <property type="entry name" value="Papain-like_cys_pep_sf"/>
</dbReference>
<accession>A0ABT3RQQ6</accession>
<dbReference type="InterPro" id="IPR052557">
    <property type="entry name" value="CAP/Cytokinesis_protein"/>
</dbReference>
<dbReference type="InterPro" id="IPR002931">
    <property type="entry name" value="Transglutaminase-like"/>
</dbReference>
<proteinExistence type="predicted"/>
<dbReference type="Gene3D" id="3.10.620.30">
    <property type="match status" value="1"/>
</dbReference>
<keyword evidence="3" id="KW-1185">Reference proteome</keyword>
<evidence type="ECO:0000313" key="2">
    <source>
        <dbReference type="EMBL" id="MCX2744124.1"/>
    </source>
</evidence>
<comment type="caution">
    <text evidence="2">The sequence shown here is derived from an EMBL/GenBank/DDBJ whole genome shotgun (WGS) entry which is preliminary data.</text>
</comment>
<evidence type="ECO:0000313" key="3">
    <source>
        <dbReference type="Proteomes" id="UP001209885"/>
    </source>
</evidence>
<reference evidence="2 3" key="1">
    <citation type="submission" date="2022-11" db="EMBL/GenBank/DDBJ databases">
        <title>The characterization of three novel Bacteroidetes species and genomic analysis of their roles in tidal elemental geochemical cycles.</title>
        <authorList>
            <person name="Ma K."/>
        </authorList>
    </citation>
    <scope>NUCLEOTIDE SEQUENCE [LARGE SCALE GENOMIC DNA]</scope>
    <source>
        <strain evidence="2 3">M17</strain>
    </source>
</reference>
<dbReference type="SMART" id="SM00460">
    <property type="entry name" value="TGc"/>
    <property type="match status" value="1"/>
</dbReference>
<gene>
    <name evidence="2" type="ORF">OO013_09620</name>
</gene>
<dbReference type="RefSeq" id="WP_266056590.1">
    <property type="nucleotide sequence ID" value="NZ_JAPFQN010000005.1"/>
</dbReference>
<evidence type="ECO:0000259" key="1">
    <source>
        <dbReference type="SMART" id="SM00460"/>
    </source>
</evidence>
<organism evidence="2 3">
    <name type="scientific">Mangrovivirga halotolerans</name>
    <dbReference type="NCBI Taxonomy" id="2993936"/>
    <lineage>
        <taxon>Bacteria</taxon>
        <taxon>Pseudomonadati</taxon>
        <taxon>Bacteroidota</taxon>
        <taxon>Cytophagia</taxon>
        <taxon>Cytophagales</taxon>
        <taxon>Mangrovivirgaceae</taxon>
        <taxon>Mangrovivirga</taxon>
    </lineage>
</organism>
<dbReference type="Proteomes" id="UP001209885">
    <property type="component" value="Unassembled WGS sequence"/>
</dbReference>
<sequence length="336" mass="38878">MIRLILFLSLLVYGYSIHAQQADFKHLDFNRADSIAKVYEGEGLDNLPLLVYHLTSPLQNQAEKFRAIYTWVTHNVANDYNYFLKNKRKREKFADNPERLAEWNDEFRFKVIRKLQKEQETICTGYAYLISELAGLADIDSRVINGYGRTVGSNVGGSGIPNHSWNAVKLDGKWYLCDATWSSRSINAIDKEFIKEYNDGYFLADPELFALNHYPLDTTWLLTDSQFSLESFLNGPLVYKNAFSKGIYPIAPNLFENNIDKGEELTITIEIFKDIDPINFSFELGRGSYRLKVDPLIFKKEDGIYDLKIEFDNKEKYDVHLKIGNEYIATYVVMVN</sequence>
<dbReference type="EMBL" id="JAPFQN010000005">
    <property type="protein sequence ID" value="MCX2744124.1"/>
    <property type="molecule type" value="Genomic_DNA"/>
</dbReference>
<dbReference type="PANTHER" id="PTHR46333">
    <property type="entry name" value="CYTOKINESIS PROTEIN 3"/>
    <property type="match status" value="1"/>
</dbReference>
<name>A0ABT3RQQ6_9BACT</name>